<proteinExistence type="inferred from homology"/>
<evidence type="ECO:0000259" key="12">
    <source>
        <dbReference type="PROSITE" id="PS50862"/>
    </source>
</evidence>
<evidence type="ECO:0000256" key="7">
    <source>
        <dbReference type="ARBA" id="ARBA00022741"/>
    </source>
</evidence>
<dbReference type="CDD" id="cd00496">
    <property type="entry name" value="PheRS_alpha_core"/>
    <property type="match status" value="1"/>
</dbReference>
<comment type="similarity">
    <text evidence="2">Belongs to the class-II aminoacyl-tRNA synthetase family. Phe-tRNA synthetase alpha subunit type 2 subfamily.</text>
</comment>
<dbReference type="PANTHER" id="PTHR11538:SF40">
    <property type="entry name" value="PHENYLALANINE--TRNA LIGASE ALPHA SUBUNIT"/>
    <property type="match status" value="1"/>
</dbReference>
<evidence type="ECO:0000256" key="11">
    <source>
        <dbReference type="ARBA" id="ARBA00023146"/>
    </source>
</evidence>
<dbReference type="AlphaFoldDB" id="A0A381S051"/>
<dbReference type="EC" id="6.1.1.20" evidence="3"/>
<dbReference type="PROSITE" id="PS50862">
    <property type="entry name" value="AA_TRNA_LIGASE_II"/>
    <property type="match status" value="1"/>
</dbReference>
<dbReference type="InterPro" id="IPR006195">
    <property type="entry name" value="aa-tRNA-synth_II"/>
</dbReference>
<dbReference type="Gene3D" id="3.30.930.10">
    <property type="entry name" value="Bira Bifunctional Protein, Domain 2"/>
    <property type="match status" value="1"/>
</dbReference>
<dbReference type="GO" id="GO:0005737">
    <property type="term" value="C:cytoplasm"/>
    <property type="evidence" value="ECO:0007669"/>
    <property type="project" value="UniProtKB-SubCell"/>
</dbReference>
<dbReference type="InterPro" id="IPR022917">
    <property type="entry name" value="Phe_tRNA_ligase_alpha_bac/arc"/>
</dbReference>
<dbReference type="GO" id="GO:0006432">
    <property type="term" value="P:phenylalanyl-tRNA aminoacylation"/>
    <property type="evidence" value="ECO:0007669"/>
    <property type="project" value="InterPro"/>
</dbReference>
<dbReference type="GO" id="GO:0046872">
    <property type="term" value="F:metal ion binding"/>
    <property type="evidence" value="ECO:0007669"/>
    <property type="project" value="UniProtKB-KW"/>
</dbReference>
<keyword evidence="9" id="KW-0460">Magnesium</keyword>
<evidence type="ECO:0000256" key="8">
    <source>
        <dbReference type="ARBA" id="ARBA00022840"/>
    </source>
</evidence>
<organism evidence="13">
    <name type="scientific">marine metagenome</name>
    <dbReference type="NCBI Taxonomy" id="408172"/>
    <lineage>
        <taxon>unclassified sequences</taxon>
        <taxon>metagenomes</taxon>
        <taxon>ecological metagenomes</taxon>
    </lineage>
</organism>
<dbReference type="PANTHER" id="PTHR11538">
    <property type="entry name" value="PHENYLALANYL-TRNA SYNTHETASE"/>
    <property type="match status" value="1"/>
</dbReference>
<dbReference type="HAMAP" id="MF_00282">
    <property type="entry name" value="Phe_tRNA_synth_alpha2"/>
    <property type="match status" value="1"/>
</dbReference>
<accession>A0A381S051</accession>
<evidence type="ECO:0000256" key="2">
    <source>
        <dbReference type="ARBA" id="ARBA00006703"/>
    </source>
</evidence>
<sequence>VDLSSNERKVLRALAGGPLAPPATAEAAGLGEQETVSATSWLRTKGLAGIEEAMTELIGLNDEGLRYAESGLPERRAVVWMAEQGPATVDQLAAGPLTPEEARIVIGWLRRKQWATLEKGSEGVVLKPTGDAPEGTDEPLLRQLASGAQPIDGLEPEALKLLQGRKILQRSQQVARTFSLTDDGRAVLAELGDDELLGEVTPEMLQSGTWRKGRFQRYSLETQAESAPQATLHPLTRFTEEIRGIFLQMGFTEIEGDYVESAFWNMDALFIPQDHPARELQDTLYLDDPKSFLLDDEAAVEAVKAVHETGGDTGSSGWQYDWSREVAQQALLRTHTTVNTIRYLSEHPEPPVRVFAVGRVFRREAVDATHLPEFTQVEGIIMEEEASFGMLIGVLKEFYRRMGFPDVRVRPAYFPYTEPSMEIEVKFGDSWLELGGSGIFRPEVTAPFGIDTPVLAWGLGLERLAMLRLGLKDIRMLYQSDLEWLKTAR</sequence>
<evidence type="ECO:0000256" key="6">
    <source>
        <dbReference type="ARBA" id="ARBA00022723"/>
    </source>
</evidence>
<keyword evidence="11" id="KW-0030">Aminoacyl-tRNA synthetase</keyword>
<dbReference type="SUPFAM" id="SSF55681">
    <property type="entry name" value="Class II aaRS and biotin synthetases"/>
    <property type="match status" value="1"/>
</dbReference>
<dbReference type="InterPro" id="IPR004529">
    <property type="entry name" value="Phe-tRNA-synth_IIc_asu"/>
</dbReference>
<keyword evidence="5" id="KW-0436">Ligase</keyword>
<dbReference type="NCBIfam" id="TIGR00468">
    <property type="entry name" value="pheS"/>
    <property type="match status" value="1"/>
</dbReference>
<keyword evidence="7" id="KW-0547">Nucleotide-binding</keyword>
<reference evidence="13" key="1">
    <citation type="submission" date="2018-05" db="EMBL/GenBank/DDBJ databases">
        <authorList>
            <person name="Lanie J.A."/>
            <person name="Ng W.-L."/>
            <person name="Kazmierczak K.M."/>
            <person name="Andrzejewski T.M."/>
            <person name="Davidsen T.M."/>
            <person name="Wayne K.J."/>
            <person name="Tettelin H."/>
            <person name="Glass J.I."/>
            <person name="Rusch D."/>
            <person name="Podicherti R."/>
            <person name="Tsui H.-C.T."/>
            <person name="Winkler M.E."/>
        </authorList>
    </citation>
    <scope>NUCLEOTIDE SEQUENCE</scope>
</reference>
<name>A0A381S051_9ZZZZ</name>
<dbReference type="GO" id="GO:0000049">
    <property type="term" value="F:tRNA binding"/>
    <property type="evidence" value="ECO:0007669"/>
    <property type="project" value="InterPro"/>
</dbReference>
<keyword evidence="10" id="KW-0648">Protein biosynthesis</keyword>
<keyword evidence="8" id="KW-0067">ATP-binding</keyword>
<keyword evidence="6" id="KW-0479">Metal-binding</keyword>
<dbReference type="EMBL" id="UINC01002244">
    <property type="protein sequence ID" value="SUZ94543.1"/>
    <property type="molecule type" value="Genomic_DNA"/>
</dbReference>
<dbReference type="NCBIfam" id="NF003210">
    <property type="entry name" value="PRK04172.1"/>
    <property type="match status" value="1"/>
</dbReference>
<dbReference type="InterPro" id="IPR002319">
    <property type="entry name" value="Phenylalanyl-tRNA_Synthase"/>
</dbReference>
<evidence type="ECO:0000313" key="13">
    <source>
        <dbReference type="EMBL" id="SUZ94543.1"/>
    </source>
</evidence>
<protein>
    <recommendedName>
        <fullName evidence="3">phenylalanine--tRNA ligase</fullName>
        <ecNumber evidence="3">6.1.1.20</ecNumber>
    </recommendedName>
</protein>
<dbReference type="GO" id="GO:0004826">
    <property type="term" value="F:phenylalanine-tRNA ligase activity"/>
    <property type="evidence" value="ECO:0007669"/>
    <property type="project" value="UniProtKB-EC"/>
</dbReference>
<keyword evidence="4" id="KW-0963">Cytoplasm</keyword>
<evidence type="ECO:0000256" key="10">
    <source>
        <dbReference type="ARBA" id="ARBA00022917"/>
    </source>
</evidence>
<dbReference type="InterPro" id="IPR045864">
    <property type="entry name" value="aa-tRNA-synth_II/BPL/LPL"/>
</dbReference>
<evidence type="ECO:0000256" key="1">
    <source>
        <dbReference type="ARBA" id="ARBA00004496"/>
    </source>
</evidence>
<evidence type="ECO:0000256" key="9">
    <source>
        <dbReference type="ARBA" id="ARBA00022842"/>
    </source>
</evidence>
<gene>
    <name evidence="13" type="ORF">METZ01_LOCUS47397</name>
</gene>
<evidence type="ECO:0000256" key="5">
    <source>
        <dbReference type="ARBA" id="ARBA00022598"/>
    </source>
</evidence>
<comment type="subcellular location">
    <subcellularLocation>
        <location evidence="1">Cytoplasm</location>
    </subcellularLocation>
</comment>
<feature type="domain" description="Aminoacyl-transfer RNA synthetases class-II family profile" evidence="12">
    <location>
        <begin position="351"/>
        <end position="479"/>
    </location>
</feature>
<feature type="non-terminal residue" evidence="13">
    <location>
        <position position="1"/>
    </location>
</feature>
<evidence type="ECO:0000256" key="3">
    <source>
        <dbReference type="ARBA" id="ARBA00012814"/>
    </source>
</evidence>
<dbReference type="Pfam" id="PF01409">
    <property type="entry name" value="tRNA-synt_2d"/>
    <property type="match status" value="1"/>
</dbReference>
<evidence type="ECO:0000256" key="4">
    <source>
        <dbReference type="ARBA" id="ARBA00022490"/>
    </source>
</evidence>
<dbReference type="GO" id="GO:0005524">
    <property type="term" value="F:ATP binding"/>
    <property type="evidence" value="ECO:0007669"/>
    <property type="project" value="UniProtKB-KW"/>
</dbReference>